<dbReference type="AlphaFoldDB" id="A0A0F9CV68"/>
<name>A0A0F9CV68_9ZZZZ</name>
<accession>A0A0F9CV68</accession>
<protein>
    <submittedName>
        <fullName evidence="2">Uncharacterized protein</fullName>
    </submittedName>
</protein>
<comment type="caution">
    <text evidence="2">The sequence shown here is derived from an EMBL/GenBank/DDBJ whole genome shotgun (WGS) entry which is preliminary data.</text>
</comment>
<evidence type="ECO:0000256" key="1">
    <source>
        <dbReference type="SAM" id="MobiDB-lite"/>
    </source>
</evidence>
<gene>
    <name evidence="2" type="ORF">LCGC14_2278160</name>
</gene>
<feature type="non-terminal residue" evidence="2">
    <location>
        <position position="229"/>
    </location>
</feature>
<proteinExistence type="predicted"/>
<feature type="compositionally biased region" description="Basic and acidic residues" evidence="1">
    <location>
        <begin position="120"/>
        <end position="133"/>
    </location>
</feature>
<evidence type="ECO:0000313" key="2">
    <source>
        <dbReference type="EMBL" id="KKL53169.1"/>
    </source>
</evidence>
<reference evidence="2" key="1">
    <citation type="journal article" date="2015" name="Nature">
        <title>Complex archaea that bridge the gap between prokaryotes and eukaryotes.</title>
        <authorList>
            <person name="Spang A."/>
            <person name="Saw J.H."/>
            <person name="Jorgensen S.L."/>
            <person name="Zaremba-Niedzwiedzka K."/>
            <person name="Martijn J."/>
            <person name="Lind A.E."/>
            <person name="van Eijk R."/>
            <person name="Schleper C."/>
            <person name="Guy L."/>
            <person name="Ettema T.J."/>
        </authorList>
    </citation>
    <scope>NUCLEOTIDE SEQUENCE</scope>
</reference>
<feature type="compositionally biased region" description="Basic residues" evidence="1">
    <location>
        <begin position="106"/>
        <end position="119"/>
    </location>
</feature>
<sequence>MWYQKYSIKYQNVDLKIRQRAVREVSKTRAVKMAVTSSISTNTKKIPIRPAVAKPTVINKPQQAIKKVGVDLVKSTTRSIKQNRIVRKQVAKAVSQKKLYTPQYKQKTKPISRSVTRRRTYADKSPPKKPRNKIDVRFSKYSTKIENIRNIGKGHVLIMIACGPSVKEAPLELLTNHPLIDFMVINQPYGYYPNRCPEGHKNIWPPKYWVFCDHSQYKRNLDAWNKYKG</sequence>
<organism evidence="2">
    <name type="scientific">marine sediment metagenome</name>
    <dbReference type="NCBI Taxonomy" id="412755"/>
    <lineage>
        <taxon>unclassified sequences</taxon>
        <taxon>metagenomes</taxon>
        <taxon>ecological metagenomes</taxon>
    </lineage>
</organism>
<feature type="region of interest" description="Disordered" evidence="1">
    <location>
        <begin position="103"/>
        <end position="133"/>
    </location>
</feature>
<dbReference type="EMBL" id="LAZR01031636">
    <property type="protein sequence ID" value="KKL53169.1"/>
    <property type="molecule type" value="Genomic_DNA"/>
</dbReference>